<evidence type="ECO:0000256" key="11">
    <source>
        <dbReference type="ARBA" id="ARBA00023319"/>
    </source>
</evidence>
<dbReference type="GO" id="GO:0030593">
    <property type="term" value="P:neutrophil chemotaxis"/>
    <property type="evidence" value="ECO:0007669"/>
    <property type="project" value="Ensembl"/>
</dbReference>
<dbReference type="FunFam" id="2.60.40.10:FF:000465">
    <property type="entry name" value="Granulocyte colony-stimulating factor receptor"/>
    <property type="match status" value="1"/>
</dbReference>
<dbReference type="Pfam" id="PF06328">
    <property type="entry name" value="Lep_receptor_Ig"/>
    <property type="match status" value="1"/>
</dbReference>
<evidence type="ECO:0000256" key="4">
    <source>
        <dbReference type="ARBA" id="ARBA00022729"/>
    </source>
</evidence>
<dbReference type="InterPro" id="IPR036116">
    <property type="entry name" value="FN3_sf"/>
</dbReference>
<organism evidence="15 16">
    <name type="scientific">Anser brachyrhynchus</name>
    <name type="common">Pink-footed goose</name>
    <dbReference type="NCBI Taxonomy" id="132585"/>
    <lineage>
        <taxon>Eukaryota</taxon>
        <taxon>Metazoa</taxon>
        <taxon>Chordata</taxon>
        <taxon>Craniata</taxon>
        <taxon>Vertebrata</taxon>
        <taxon>Euteleostomi</taxon>
        <taxon>Archelosauria</taxon>
        <taxon>Archosauria</taxon>
        <taxon>Dinosauria</taxon>
        <taxon>Saurischia</taxon>
        <taxon>Theropoda</taxon>
        <taxon>Coelurosauria</taxon>
        <taxon>Aves</taxon>
        <taxon>Neognathae</taxon>
        <taxon>Galloanserae</taxon>
        <taxon>Anseriformes</taxon>
        <taxon>Anatidae</taxon>
        <taxon>Anserinae</taxon>
        <taxon>Anser</taxon>
    </lineage>
</organism>
<dbReference type="SMART" id="SM00060">
    <property type="entry name" value="FN3"/>
    <property type="match status" value="5"/>
</dbReference>
<dbReference type="GeneTree" id="ENSGT00940000158915"/>
<feature type="region of interest" description="Disordered" evidence="12">
    <location>
        <begin position="1"/>
        <end position="39"/>
    </location>
</feature>
<dbReference type="PANTHER" id="PTHR48423">
    <property type="entry name" value="INTERLEUKIN-27 RECEPTOR SUBUNIT ALPHA"/>
    <property type="match status" value="1"/>
</dbReference>
<dbReference type="Pfam" id="PF00041">
    <property type="entry name" value="fn3"/>
    <property type="match status" value="1"/>
</dbReference>
<evidence type="ECO:0000256" key="13">
    <source>
        <dbReference type="SAM" id="Phobius"/>
    </source>
</evidence>
<reference evidence="15" key="1">
    <citation type="submission" date="2025-08" db="UniProtKB">
        <authorList>
            <consortium name="Ensembl"/>
        </authorList>
    </citation>
    <scope>IDENTIFICATION</scope>
</reference>
<keyword evidence="3 13" id="KW-0812">Transmembrane</keyword>
<dbReference type="FunFam" id="2.60.40.10:FF:000879">
    <property type="entry name" value="Colony stimulating factor 3 receptor"/>
    <property type="match status" value="1"/>
</dbReference>
<feature type="transmembrane region" description="Helical" evidence="13">
    <location>
        <begin position="757"/>
        <end position="776"/>
    </location>
</feature>
<keyword evidence="9" id="KW-0675">Receptor</keyword>
<dbReference type="PROSITE" id="PS50853">
    <property type="entry name" value="FN3"/>
    <property type="match status" value="2"/>
</dbReference>
<evidence type="ECO:0000256" key="1">
    <source>
        <dbReference type="ARBA" id="ARBA00004479"/>
    </source>
</evidence>
<dbReference type="Proteomes" id="UP000694426">
    <property type="component" value="Unplaced"/>
</dbReference>
<keyword evidence="8" id="KW-1015">Disulfide bond</keyword>
<evidence type="ECO:0000256" key="2">
    <source>
        <dbReference type="ARBA" id="ARBA00008921"/>
    </source>
</evidence>
<dbReference type="InterPro" id="IPR052672">
    <property type="entry name" value="Type1_Cytokine_Rcpt_Type2"/>
</dbReference>
<keyword evidence="6 13" id="KW-1133">Transmembrane helix</keyword>
<dbReference type="GO" id="GO:0004896">
    <property type="term" value="F:cytokine receptor activity"/>
    <property type="evidence" value="ECO:0007669"/>
    <property type="project" value="InterPro"/>
</dbReference>
<dbReference type="SUPFAM" id="SSF48726">
    <property type="entry name" value="Immunoglobulin"/>
    <property type="match status" value="1"/>
</dbReference>
<proteinExistence type="inferred from homology"/>
<feature type="domain" description="Fibronectin type-III" evidence="14">
    <location>
        <begin position="360"/>
        <end position="458"/>
    </location>
</feature>
<dbReference type="GO" id="GO:0005886">
    <property type="term" value="C:plasma membrane"/>
    <property type="evidence" value="ECO:0007669"/>
    <property type="project" value="UniProtKB-ARBA"/>
</dbReference>
<dbReference type="CDD" id="cd00063">
    <property type="entry name" value="FN3"/>
    <property type="match status" value="3"/>
</dbReference>
<dbReference type="PROSITE" id="PS01353">
    <property type="entry name" value="HEMATOPO_REC_L_F2"/>
    <property type="match status" value="1"/>
</dbReference>
<keyword evidence="10" id="KW-0325">Glycoprotein</keyword>
<keyword evidence="7 13" id="KW-0472">Membrane</keyword>
<dbReference type="Ensembl" id="ENSABRT00000035175.1">
    <property type="protein sequence ID" value="ENSABRP00000025096.1"/>
    <property type="gene ID" value="ENSABRG00000021053.1"/>
</dbReference>
<evidence type="ECO:0000313" key="16">
    <source>
        <dbReference type="Proteomes" id="UP000694426"/>
    </source>
</evidence>
<evidence type="ECO:0000256" key="10">
    <source>
        <dbReference type="ARBA" id="ARBA00023180"/>
    </source>
</evidence>
<dbReference type="AlphaFoldDB" id="A0A8B9CVQ3"/>
<dbReference type="GO" id="GO:0051916">
    <property type="term" value="F:granulocyte colony-stimulating factor binding"/>
    <property type="evidence" value="ECO:0007669"/>
    <property type="project" value="Ensembl"/>
</dbReference>
<dbReference type="Gene3D" id="2.60.40.10">
    <property type="entry name" value="Immunoglobulins"/>
    <property type="match status" value="6"/>
</dbReference>
<comment type="similarity">
    <text evidence="2">Belongs to the type I cytokine receptor family. Type 2 subfamily.</text>
</comment>
<comment type="subcellular location">
    <subcellularLocation>
        <location evidence="1">Membrane</location>
        <topology evidence="1">Single-pass type I membrane protein</topology>
    </subcellularLocation>
</comment>
<evidence type="ECO:0000256" key="12">
    <source>
        <dbReference type="SAM" id="MobiDB-lite"/>
    </source>
</evidence>
<dbReference type="PANTHER" id="PTHR48423:SF1">
    <property type="entry name" value="INTERLEUKIN-27 RECEPTOR SUBUNIT ALPHA"/>
    <property type="match status" value="1"/>
</dbReference>
<keyword evidence="5" id="KW-0677">Repeat</keyword>
<evidence type="ECO:0000256" key="7">
    <source>
        <dbReference type="ARBA" id="ARBA00023136"/>
    </source>
</evidence>
<dbReference type="InterPro" id="IPR003961">
    <property type="entry name" value="FN3_dom"/>
</dbReference>
<sequence>MPKGRHPPGTIPGRHGLLYPSSPRAPSQLAASPFQVMPNPRSRPWPGAVRGRPCCCGSPCSCSSAWAVSGDPAPCPPSPQGARCPSHQPGVCRGQEHRQDGAQHGCERLAQRPALPLRRLRGPSQERSPAPALPWCRGAETALSRPCPGCDTLSPPAGTLGCASVDVGSPVVLLGSAVTASCSVRSRLCRGLEGGRVRISWMLDNETVAGSQCCGTGDTEVSNLTLPQFNRMQAKLWCWVEWNGTKQRVGLAEIRAGYPPAKPSNLSCLLNLSDYGLTCRWEPGADSHLPTSVALKCSTSRAPAVTGCTPQGGRSHCTVPRRLLQLYRQMEIWVAASNALGTAESERLRIDPMDVAQLDPPALRSIQSVPPQTDCVALAWAVAPSSAHMELRCELRYRPPEDPAWALVTGIVGQAGTAQCCGLLFGTRYLFQMRCRRHSARGHWSEWSAARNHTTHEKAPAGKLDAWWSTRLDPAGRRMEVQLRWKAPRQREANGRLLGYRVALGPRRRGREPPTVCNTSDTHCNFTAPAGTRRLYLSAYNAAGESAATEVVLLERKGQPLAGLRAVPGGERSLWVRWEAPTAPVAAYVLEWQRVASEPGRCSACWQMERNGAATAALIQDGIEPFQQYNISVCPLYKDTVGTPAHTAAYSRQKAPSHAPKLHLKSISKSHAELCWDSVAVELQNGFITNYTIFWANSTAEVASAVVNSSFNSFIIRDLKPSTLYKVHIMASTVGGSTNGTSLTLVTMVLDDIEIQILFLTLGLIFVLLIVLLICFQKNGRVKQQFWPSVPDPANSSLGKWVPAELQQEPPQVPGAREPGLATISTVTVLERAAGKQAPVWGKDPPAETAVAFPGVPQPYVQQDGPGRAAGTGTCSYGSGETVQYAQVAGDGYKGQQHVPCRLYLRSSSTQPLLFDRSPSPKPYENLWFHGATPSHGCQGAGGFLEEPLIDFPLLQGLQISGAEELHDFQRC</sequence>
<accession>A0A8B9CVQ3</accession>
<dbReference type="InterPro" id="IPR010457">
    <property type="entry name" value="IgC2-like_lig-bd"/>
</dbReference>
<evidence type="ECO:0000256" key="6">
    <source>
        <dbReference type="ARBA" id="ARBA00022989"/>
    </source>
</evidence>
<reference evidence="15" key="2">
    <citation type="submission" date="2025-09" db="UniProtKB">
        <authorList>
            <consortium name="Ensembl"/>
        </authorList>
    </citation>
    <scope>IDENTIFICATION</scope>
</reference>
<feature type="domain" description="Fibronectin type-III" evidence="14">
    <location>
        <begin position="656"/>
        <end position="752"/>
    </location>
</feature>
<evidence type="ECO:0000256" key="5">
    <source>
        <dbReference type="ARBA" id="ARBA00022737"/>
    </source>
</evidence>
<evidence type="ECO:0000259" key="14">
    <source>
        <dbReference type="PROSITE" id="PS50853"/>
    </source>
</evidence>
<evidence type="ECO:0000256" key="3">
    <source>
        <dbReference type="ARBA" id="ARBA00022692"/>
    </source>
</evidence>
<name>A0A8B9CVQ3_9AVES</name>
<dbReference type="InterPro" id="IPR003529">
    <property type="entry name" value="Hematopoietin_rcpt_Gp130_CS"/>
</dbReference>
<protein>
    <submittedName>
        <fullName evidence="15">Colony stimulating factor 3 receptor</fullName>
    </submittedName>
</protein>
<dbReference type="SUPFAM" id="SSF49265">
    <property type="entry name" value="Fibronectin type III"/>
    <property type="match status" value="4"/>
</dbReference>
<keyword evidence="4" id="KW-0732">Signal</keyword>
<keyword evidence="11" id="KW-0393">Immunoglobulin domain</keyword>
<dbReference type="InterPro" id="IPR013783">
    <property type="entry name" value="Ig-like_fold"/>
</dbReference>
<keyword evidence="16" id="KW-1185">Reference proteome</keyword>
<dbReference type="GO" id="GO:0045637">
    <property type="term" value="P:regulation of myeloid cell differentiation"/>
    <property type="evidence" value="ECO:0007669"/>
    <property type="project" value="Ensembl"/>
</dbReference>
<dbReference type="FunFam" id="2.60.40.10:FF:000997">
    <property type="entry name" value="Colony stimulating factor 3 receptor (Granulocyte)"/>
    <property type="match status" value="1"/>
</dbReference>
<evidence type="ECO:0000256" key="8">
    <source>
        <dbReference type="ARBA" id="ARBA00023157"/>
    </source>
</evidence>
<evidence type="ECO:0000313" key="15">
    <source>
        <dbReference type="Ensembl" id="ENSABRP00000025096.1"/>
    </source>
</evidence>
<evidence type="ECO:0000256" key="9">
    <source>
        <dbReference type="ARBA" id="ARBA00023170"/>
    </source>
</evidence>
<dbReference type="InterPro" id="IPR036179">
    <property type="entry name" value="Ig-like_dom_sf"/>
</dbReference>
<gene>
    <name evidence="15" type="primary">CSF3R</name>
</gene>